<evidence type="ECO:0000256" key="6">
    <source>
        <dbReference type="SAM" id="MobiDB-lite"/>
    </source>
</evidence>
<dbReference type="PANTHER" id="PTHR44420">
    <property type="entry name" value="GLUTATHIONE S-TRANSFERASE DHAR2-RELATED"/>
    <property type="match status" value="1"/>
</dbReference>
<name>A0A2U1N1I2_ARTAN</name>
<comment type="catalytic activity">
    <reaction evidence="5">
        <text>L-dehydroascorbate + 2 glutathione = glutathione disulfide + L-ascorbate</text>
        <dbReference type="Rhea" id="RHEA:24424"/>
        <dbReference type="ChEBI" id="CHEBI:38290"/>
        <dbReference type="ChEBI" id="CHEBI:57925"/>
        <dbReference type="ChEBI" id="CHEBI:58297"/>
        <dbReference type="ChEBI" id="CHEBI:58539"/>
        <dbReference type="EC" id="1.8.5.1"/>
    </reaction>
</comment>
<evidence type="ECO:0000313" key="8">
    <source>
        <dbReference type="EMBL" id="PWA67362.1"/>
    </source>
</evidence>
<dbReference type="OrthoDB" id="1935530at2759"/>
<dbReference type="InterPro" id="IPR036282">
    <property type="entry name" value="Glutathione-S-Trfase_C_sf"/>
</dbReference>
<dbReference type="PROSITE" id="PS50404">
    <property type="entry name" value="GST_NTER"/>
    <property type="match status" value="1"/>
</dbReference>
<reference evidence="8 9" key="1">
    <citation type="journal article" date="2018" name="Mol. Plant">
        <title>The genome of Artemisia annua provides insight into the evolution of Asteraceae family and artemisinin biosynthesis.</title>
        <authorList>
            <person name="Shen Q."/>
            <person name="Zhang L."/>
            <person name="Liao Z."/>
            <person name="Wang S."/>
            <person name="Yan T."/>
            <person name="Shi P."/>
            <person name="Liu M."/>
            <person name="Fu X."/>
            <person name="Pan Q."/>
            <person name="Wang Y."/>
            <person name="Lv Z."/>
            <person name="Lu X."/>
            <person name="Zhang F."/>
            <person name="Jiang W."/>
            <person name="Ma Y."/>
            <person name="Chen M."/>
            <person name="Hao X."/>
            <person name="Li L."/>
            <person name="Tang Y."/>
            <person name="Lv G."/>
            <person name="Zhou Y."/>
            <person name="Sun X."/>
            <person name="Brodelius P.E."/>
            <person name="Rose J.K.C."/>
            <person name="Tang K."/>
        </authorList>
    </citation>
    <scope>NUCLEOTIDE SEQUENCE [LARGE SCALE GENOMIC DNA]</scope>
    <source>
        <strain evidence="9">cv. Huhao1</strain>
        <tissue evidence="8">Leaf</tissue>
    </source>
</reference>
<comment type="similarity">
    <text evidence="3">Belongs to the GST superfamily. DHAR family.</text>
</comment>
<evidence type="ECO:0000259" key="7">
    <source>
        <dbReference type="PROSITE" id="PS50404"/>
    </source>
</evidence>
<dbReference type="InterPro" id="IPR044627">
    <property type="entry name" value="DHAR1/2/3/4"/>
</dbReference>
<dbReference type="PANTHER" id="PTHR44420:SF2">
    <property type="entry name" value="GLUTATHIONE S-TRANSFERASE DHAR2-RELATED"/>
    <property type="match status" value="1"/>
</dbReference>
<evidence type="ECO:0000313" key="9">
    <source>
        <dbReference type="Proteomes" id="UP000245207"/>
    </source>
</evidence>
<evidence type="ECO:0000256" key="3">
    <source>
        <dbReference type="ARBA" id="ARBA00024194"/>
    </source>
</evidence>
<keyword evidence="9" id="KW-1185">Reference proteome</keyword>
<dbReference type="EMBL" id="PKPP01003846">
    <property type="protein sequence ID" value="PWA67362.1"/>
    <property type="molecule type" value="Genomic_DNA"/>
</dbReference>
<dbReference type="Proteomes" id="UP000245207">
    <property type="component" value="Unassembled WGS sequence"/>
</dbReference>
<evidence type="ECO:0000256" key="4">
    <source>
        <dbReference type="ARBA" id="ARBA00047960"/>
    </source>
</evidence>
<comment type="catalytic activity">
    <reaction evidence="4">
        <text>RX + glutathione = an S-substituted glutathione + a halide anion + H(+)</text>
        <dbReference type="Rhea" id="RHEA:16437"/>
        <dbReference type="ChEBI" id="CHEBI:15378"/>
        <dbReference type="ChEBI" id="CHEBI:16042"/>
        <dbReference type="ChEBI" id="CHEBI:17792"/>
        <dbReference type="ChEBI" id="CHEBI:57925"/>
        <dbReference type="ChEBI" id="CHEBI:90779"/>
        <dbReference type="EC" id="2.5.1.18"/>
    </reaction>
</comment>
<dbReference type="SUPFAM" id="SSF52833">
    <property type="entry name" value="Thioredoxin-like"/>
    <property type="match status" value="1"/>
</dbReference>
<proteinExistence type="inferred from homology"/>
<dbReference type="GO" id="GO:0033355">
    <property type="term" value="P:ascorbate glutathione cycle"/>
    <property type="evidence" value="ECO:0007669"/>
    <property type="project" value="InterPro"/>
</dbReference>
<dbReference type="Gene3D" id="3.30.200.20">
    <property type="entry name" value="Phosphorylase Kinase, domain 1"/>
    <property type="match status" value="1"/>
</dbReference>
<dbReference type="STRING" id="35608.A0A2U1N1I2"/>
<gene>
    <name evidence="8" type="ORF">CTI12_AA319040</name>
</gene>
<protein>
    <recommendedName>
        <fullName evidence="1">glutathione transferase</fullName>
        <ecNumber evidence="1">2.5.1.18</ecNumber>
    </recommendedName>
</protein>
<dbReference type="InterPro" id="IPR004045">
    <property type="entry name" value="Glutathione_S-Trfase_N"/>
</dbReference>
<evidence type="ECO:0000256" key="5">
    <source>
        <dbReference type="ARBA" id="ARBA00049544"/>
    </source>
</evidence>
<evidence type="ECO:0000256" key="2">
    <source>
        <dbReference type="ARBA" id="ARBA00022679"/>
    </source>
</evidence>
<dbReference type="Gene3D" id="1.20.1050.10">
    <property type="match status" value="1"/>
</dbReference>
<accession>A0A2U1N1I2</accession>
<evidence type="ECO:0000256" key="1">
    <source>
        <dbReference type="ARBA" id="ARBA00012452"/>
    </source>
</evidence>
<feature type="region of interest" description="Disordered" evidence="6">
    <location>
        <begin position="52"/>
        <end position="73"/>
    </location>
</feature>
<dbReference type="InterPro" id="IPR036249">
    <property type="entry name" value="Thioredoxin-like_sf"/>
</dbReference>
<feature type="domain" description="GST N-terminal" evidence="7">
    <location>
        <begin position="99"/>
        <end position="178"/>
    </location>
</feature>
<organism evidence="8 9">
    <name type="scientific">Artemisia annua</name>
    <name type="common">Sweet wormwood</name>
    <dbReference type="NCBI Taxonomy" id="35608"/>
    <lineage>
        <taxon>Eukaryota</taxon>
        <taxon>Viridiplantae</taxon>
        <taxon>Streptophyta</taxon>
        <taxon>Embryophyta</taxon>
        <taxon>Tracheophyta</taxon>
        <taxon>Spermatophyta</taxon>
        <taxon>Magnoliopsida</taxon>
        <taxon>eudicotyledons</taxon>
        <taxon>Gunneridae</taxon>
        <taxon>Pentapetalae</taxon>
        <taxon>asterids</taxon>
        <taxon>campanulids</taxon>
        <taxon>Asterales</taxon>
        <taxon>Asteraceae</taxon>
        <taxon>Asteroideae</taxon>
        <taxon>Anthemideae</taxon>
        <taxon>Artemisiinae</taxon>
        <taxon>Artemisia</taxon>
    </lineage>
</organism>
<dbReference type="GO" id="GO:0004364">
    <property type="term" value="F:glutathione transferase activity"/>
    <property type="evidence" value="ECO:0007669"/>
    <property type="project" value="UniProtKB-EC"/>
</dbReference>
<keyword evidence="2" id="KW-0808">Transferase</keyword>
<dbReference type="Pfam" id="PF13409">
    <property type="entry name" value="GST_N_2"/>
    <property type="match status" value="1"/>
</dbReference>
<comment type="caution">
    <text evidence="8">The sequence shown here is derived from an EMBL/GenBank/DDBJ whole genome shotgun (WGS) entry which is preliminary data.</text>
</comment>
<dbReference type="GO" id="GO:0045174">
    <property type="term" value="F:glutathione dehydrogenase (ascorbate) activity"/>
    <property type="evidence" value="ECO:0007669"/>
    <property type="project" value="UniProtKB-EC"/>
</dbReference>
<sequence>MSFHKLSFSEYEILGALDEDNMIGNGSSEEVYIVVLSNGDVVAVKKLWSSSKKGDDEDLENGSQIFNPRVGGSASAPSASLSLQHNRAKQTIEICVKAATGAPDVLGECPFCQWVLLTLEEKKVSYKTRLINMKNKPEWFVEVNPDGILPLIKFGDENWVSNSDVIVEMIDEKYPKPALLAPNQFASLGLKILPKGPYVNGRKITAVDLSLAPKLYHLGVALGHFKKWALPQTLTHVHKYTKLLFKCKSFKKTKPFEDHVIAGWEANP</sequence>
<dbReference type="Gene3D" id="3.40.30.10">
    <property type="entry name" value="Glutaredoxin"/>
    <property type="match status" value="1"/>
</dbReference>
<dbReference type="AlphaFoldDB" id="A0A2U1N1I2"/>
<dbReference type="SUPFAM" id="SSF47616">
    <property type="entry name" value="GST C-terminal domain-like"/>
    <property type="match status" value="1"/>
</dbReference>
<dbReference type="EC" id="2.5.1.18" evidence="1"/>